<dbReference type="GO" id="GO:0006865">
    <property type="term" value="P:amino acid transport"/>
    <property type="evidence" value="ECO:0007669"/>
    <property type="project" value="UniProtKB-KW"/>
</dbReference>
<organism evidence="7 8">
    <name type="scientific">Effusibacillus lacus</name>
    <dbReference type="NCBI Taxonomy" id="1348429"/>
    <lineage>
        <taxon>Bacteria</taxon>
        <taxon>Bacillati</taxon>
        <taxon>Bacillota</taxon>
        <taxon>Bacilli</taxon>
        <taxon>Bacillales</taxon>
        <taxon>Alicyclobacillaceae</taxon>
        <taxon>Effusibacillus</taxon>
    </lineage>
</organism>
<comment type="similarity">
    <text evidence="1">Belongs to the leucine-binding protein family.</text>
</comment>
<dbReference type="PRINTS" id="PR00337">
    <property type="entry name" value="LEUILEVALBP"/>
</dbReference>
<reference evidence="8" key="1">
    <citation type="submission" date="2017-07" db="EMBL/GenBank/DDBJ databases">
        <title>Draft genome sequence of Effusibacillus lacus strain skLN1.</title>
        <authorList>
            <person name="Watanabe M."/>
            <person name="Kojima H."/>
            <person name="Fukui M."/>
        </authorList>
    </citation>
    <scope>NUCLEOTIDE SEQUENCE [LARGE SCALE GENOMIC DNA]</scope>
    <source>
        <strain evidence="8">skLN1</strain>
    </source>
</reference>
<dbReference type="InterPro" id="IPR028082">
    <property type="entry name" value="Peripla_BP_I"/>
</dbReference>
<keyword evidence="3 5" id="KW-0732">Signal</keyword>
<evidence type="ECO:0000256" key="4">
    <source>
        <dbReference type="ARBA" id="ARBA00022970"/>
    </source>
</evidence>
<dbReference type="Gene3D" id="3.40.50.2300">
    <property type="match status" value="2"/>
</dbReference>
<dbReference type="AlphaFoldDB" id="A0A292YK84"/>
<dbReference type="PROSITE" id="PS51257">
    <property type="entry name" value="PROKAR_LIPOPROTEIN"/>
    <property type="match status" value="1"/>
</dbReference>
<evidence type="ECO:0000256" key="1">
    <source>
        <dbReference type="ARBA" id="ARBA00010062"/>
    </source>
</evidence>
<proteinExistence type="inferred from homology"/>
<evidence type="ECO:0000256" key="5">
    <source>
        <dbReference type="SAM" id="SignalP"/>
    </source>
</evidence>
<keyword evidence="4" id="KW-0029">Amino-acid transport</keyword>
<dbReference type="SUPFAM" id="SSF53822">
    <property type="entry name" value="Periplasmic binding protein-like I"/>
    <property type="match status" value="1"/>
</dbReference>
<dbReference type="InterPro" id="IPR051010">
    <property type="entry name" value="BCAA_transport"/>
</dbReference>
<dbReference type="InterPro" id="IPR000709">
    <property type="entry name" value="Leu_Ile_Val-bd"/>
</dbReference>
<evidence type="ECO:0000313" key="8">
    <source>
        <dbReference type="Proteomes" id="UP000217785"/>
    </source>
</evidence>
<accession>A0A292YK84</accession>
<dbReference type="PANTHER" id="PTHR30483">
    <property type="entry name" value="LEUCINE-SPECIFIC-BINDING PROTEIN"/>
    <property type="match status" value="1"/>
</dbReference>
<keyword evidence="2" id="KW-0813">Transport</keyword>
<evidence type="ECO:0000259" key="6">
    <source>
        <dbReference type="Pfam" id="PF13458"/>
    </source>
</evidence>
<dbReference type="RefSeq" id="WP_096181273.1">
    <property type="nucleotide sequence ID" value="NZ_BDUF01000024.1"/>
</dbReference>
<evidence type="ECO:0000256" key="2">
    <source>
        <dbReference type="ARBA" id="ARBA00022448"/>
    </source>
</evidence>
<evidence type="ECO:0000313" key="7">
    <source>
        <dbReference type="EMBL" id="GAX89576.1"/>
    </source>
</evidence>
<comment type="caution">
    <text evidence="7">The sequence shown here is derived from an EMBL/GenBank/DDBJ whole genome shotgun (WGS) entry which is preliminary data.</text>
</comment>
<dbReference type="Proteomes" id="UP000217785">
    <property type="component" value="Unassembled WGS sequence"/>
</dbReference>
<name>A0A292YK84_9BACL</name>
<keyword evidence="8" id="KW-1185">Reference proteome</keyword>
<dbReference type="OrthoDB" id="9783240at2"/>
<feature type="domain" description="Leucine-binding protein" evidence="6">
    <location>
        <begin position="52"/>
        <end position="397"/>
    </location>
</feature>
<sequence>MKQERVWKKLTALTATGMLAGTMLLAGCGPKLDQPAAKPGESASGGKGDFVIGMPISLSGGTALYGEAAKRGAELAIKEFNEKGGFQGRKAKLVPYDDEANPEKAKQHVQRLIEQDKAVAIIGPANSGNAMAQIPIVQNAKIPQVIPVATGTAITQQFKDEPKNFIFRVAPYDAGQVKKMVSWVFDDKKREKVGLLYDTTGYGQGGKKDLDALLANKGKKFLASESFGPKDTDMTSQLTKLKNAGVDTVIVYGLADTMAQILKSADKIGYKPTFVGSWAFGDPTVKKLAGDLVNNDVHFVQSFTIDQSDAAKAFHEKVVKAYGEDVFPIATAQGYDSTNLVLQAISKAGPDSPEKIRDAIEELSDFKAVTSAPAKPFAKDRHEAILEENMFMATYKNGVIVKD</sequence>
<dbReference type="EMBL" id="BDUF01000024">
    <property type="protein sequence ID" value="GAX89576.1"/>
    <property type="molecule type" value="Genomic_DNA"/>
</dbReference>
<feature type="chain" id="PRO_5038839404" evidence="5">
    <location>
        <begin position="27"/>
        <end position="403"/>
    </location>
</feature>
<protein>
    <submittedName>
        <fullName evidence="7">ABC transporter substrate-binding protein</fullName>
    </submittedName>
</protein>
<dbReference type="InterPro" id="IPR028081">
    <property type="entry name" value="Leu-bd"/>
</dbReference>
<feature type="signal peptide" evidence="5">
    <location>
        <begin position="1"/>
        <end position="26"/>
    </location>
</feature>
<dbReference type="CDD" id="cd06335">
    <property type="entry name" value="PBP1_ABC_ligand_binding-like"/>
    <property type="match status" value="1"/>
</dbReference>
<dbReference type="PANTHER" id="PTHR30483:SF6">
    <property type="entry name" value="PERIPLASMIC BINDING PROTEIN OF ABC TRANSPORTER FOR NATURAL AMINO ACIDS"/>
    <property type="match status" value="1"/>
</dbReference>
<evidence type="ECO:0000256" key="3">
    <source>
        <dbReference type="ARBA" id="ARBA00022729"/>
    </source>
</evidence>
<gene>
    <name evidence="7" type="ORF">EFBL_1200</name>
</gene>
<dbReference type="Pfam" id="PF13458">
    <property type="entry name" value="Peripla_BP_6"/>
    <property type="match status" value="1"/>
</dbReference>